<proteinExistence type="inferred from homology"/>
<dbReference type="GO" id="GO:0005634">
    <property type="term" value="C:nucleus"/>
    <property type="evidence" value="ECO:0007669"/>
    <property type="project" value="UniProtKB-ARBA"/>
</dbReference>
<evidence type="ECO:0000256" key="5">
    <source>
        <dbReference type="ARBA" id="ARBA00025222"/>
    </source>
</evidence>
<dbReference type="AlphaFoldDB" id="A0A6A7BQL0"/>
<dbReference type="Gene3D" id="3.30.420.40">
    <property type="match status" value="2"/>
</dbReference>
<dbReference type="OrthoDB" id="6220758at2759"/>
<evidence type="ECO:0000256" key="2">
    <source>
        <dbReference type="ARBA" id="ARBA00005665"/>
    </source>
</evidence>
<dbReference type="SMART" id="SM00268">
    <property type="entry name" value="ACTIN"/>
    <property type="match status" value="1"/>
</dbReference>
<evidence type="ECO:0000313" key="8">
    <source>
        <dbReference type="EMBL" id="KAF2857561.1"/>
    </source>
</evidence>
<dbReference type="InterPro" id="IPR004000">
    <property type="entry name" value="Actin"/>
</dbReference>
<dbReference type="EMBL" id="MU006037">
    <property type="protein sequence ID" value="KAF2857561.1"/>
    <property type="molecule type" value="Genomic_DNA"/>
</dbReference>
<keyword evidence="9" id="KW-1185">Reference proteome</keyword>
<accession>A0A6A7BQL0</accession>
<dbReference type="Gene3D" id="3.90.640.10">
    <property type="entry name" value="Actin, Chain A, domain 4"/>
    <property type="match status" value="1"/>
</dbReference>
<protein>
    <recommendedName>
        <fullName evidence="3">Actin-like protein ARP6</fullName>
    </recommendedName>
    <alternativeName>
        <fullName evidence="7">Actin-like protein arp6</fullName>
    </alternativeName>
</protein>
<name>A0A6A7BQL0_9PEZI</name>
<evidence type="ECO:0000256" key="7">
    <source>
        <dbReference type="ARBA" id="ARBA00073820"/>
    </source>
</evidence>
<evidence type="ECO:0000313" key="9">
    <source>
        <dbReference type="Proteomes" id="UP000799421"/>
    </source>
</evidence>
<dbReference type="CDD" id="cd10210">
    <property type="entry name" value="ASKHA_NBD_Arp6"/>
    <property type="match status" value="1"/>
</dbReference>
<comment type="subcellular location">
    <subcellularLocation>
        <location evidence="1">Cytoplasm</location>
    </subcellularLocation>
</comment>
<reference evidence="8" key="1">
    <citation type="journal article" date="2020" name="Stud. Mycol.">
        <title>101 Dothideomycetes genomes: a test case for predicting lifestyles and emergence of pathogens.</title>
        <authorList>
            <person name="Haridas S."/>
            <person name="Albert R."/>
            <person name="Binder M."/>
            <person name="Bloem J."/>
            <person name="Labutti K."/>
            <person name="Salamov A."/>
            <person name="Andreopoulos B."/>
            <person name="Baker S."/>
            <person name="Barry K."/>
            <person name="Bills G."/>
            <person name="Bluhm B."/>
            <person name="Cannon C."/>
            <person name="Castanera R."/>
            <person name="Culley D."/>
            <person name="Daum C."/>
            <person name="Ezra D."/>
            <person name="Gonzalez J."/>
            <person name="Henrissat B."/>
            <person name="Kuo A."/>
            <person name="Liang C."/>
            <person name="Lipzen A."/>
            <person name="Lutzoni F."/>
            <person name="Magnuson J."/>
            <person name="Mondo S."/>
            <person name="Nolan M."/>
            <person name="Ohm R."/>
            <person name="Pangilinan J."/>
            <person name="Park H.-J."/>
            <person name="Ramirez L."/>
            <person name="Alfaro M."/>
            <person name="Sun H."/>
            <person name="Tritt A."/>
            <person name="Yoshinaga Y."/>
            <person name="Zwiers L.-H."/>
            <person name="Turgeon B."/>
            <person name="Goodwin S."/>
            <person name="Spatafora J."/>
            <person name="Crous P."/>
            <person name="Grigoriev I."/>
        </authorList>
    </citation>
    <scope>NUCLEOTIDE SEQUENCE</scope>
    <source>
        <strain evidence="8">CBS 480.64</strain>
    </source>
</reference>
<dbReference type="PANTHER" id="PTHR11937">
    <property type="entry name" value="ACTIN"/>
    <property type="match status" value="1"/>
</dbReference>
<dbReference type="Gene3D" id="2.30.36.70">
    <property type="entry name" value="Actin, Chain A, domain 2"/>
    <property type="match status" value="1"/>
</dbReference>
<evidence type="ECO:0000256" key="3">
    <source>
        <dbReference type="ARBA" id="ARBA00018633"/>
    </source>
</evidence>
<keyword evidence="4" id="KW-0963">Cytoplasm</keyword>
<evidence type="ECO:0000256" key="1">
    <source>
        <dbReference type="ARBA" id="ARBA00004496"/>
    </source>
</evidence>
<evidence type="ECO:0000256" key="4">
    <source>
        <dbReference type="ARBA" id="ARBA00022490"/>
    </source>
</evidence>
<comment type="function">
    <text evidence="5">Component of the SWR1 complex which mediates the ATP-dependent exchange of histone H2A for the H2A variant HZT1 leading to transcriptional regulation of selected genes by chromatin remodeling. Involved in chromosome stability.</text>
</comment>
<dbReference type="SUPFAM" id="SSF53067">
    <property type="entry name" value="Actin-like ATPase domain"/>
    <property type="match status" value="2"/>
</dbReference>
<sequence>MAKRKSSPSRLATGELPARTVVFDNGSWTIKTDFPTAVPNCIARSDRDKRTYVGRELADDCGDYGALRIRRPMERGYVINWEGEKAVWERTLSELGVHNEEDVTLIWTEAPNATAGLQKNADEMIFEEFGFGASWRTIAPVLNAFAPSAFPEESTECLLVVDVGHAHTTVTPLYHGRSFPTAIRRLDIGGKTLTNQLKELISRTFDVHKEDWIVNEIKEDVCYVTQNFNQDLEKCWAHGPHKRDPSIVVDYVLPDYETIKRGFSRPHDPKLNLRNAALGIGTEGGRREHILTIGNERFVVPELLFCPSDVGMAQEGIPGTIMQSLNSLPAGLKQAFLANILVVGGTSLLPGFMERLEAELRSIVDVDLEIRIARAEDPVRNAWKGGFQLSQNPDVLRKHVVTKQEYEEFGGAWTRKVFEGRVER</sequence>
<dbReference type="FunFam" id="3.90.640.10:FF:000014">
    <property type="entry name" value="Putative actin-related protein 6"/>
    <property type="match status" value="1"/>
</dbReference>
<organism evidence="8 9">
    <name type="scientific">Piedraia hortae CBS 480.64</name>
    <dbReference type="NCBI Taxonomy" id="1314780"/>
    <lineage>
        <taxon>Eukaryota</taxon>
        <taxon>Fungi</taxon>
        <taxon>Dikarya</taxon>
        <taxon>Ascomycota</taxon>
        <taxon>Pezizomycotina</taxon>
        <taxon>Dothideomycetes</taxon>
        <taxon>Dothideomycetidae</taxon>
        <taxon>Capnodiales</taxon>
        <taxon>Piedraiaceae</taxon>
        <taxon>Piedraia</taxon>
    </lineage>
</organism>
<comment type="subunit">
    <text evidence="6">Component of the SWR1 chromatin remodeling complex.</text>
</comment>
<comment type="similarity">
    <text evidence="2">Belongs to the actin family. ARP6 subfamily.</text>
</comment>
<dbReference type="InterPro" id="IPR043129">
    <property type="entry name" value="ATPase_NBD"/>
</dbReference>
<evidence type="ECO:0000256" key="6">
    <source>
        <dbReference type="ARBA" id="ARBA00063309"/>
    </source>
</evidence>
<dbReference type="Pfam" id="PF00022">
    <property type="entry name" value="Actin"/>
    <property type="match status" value="1"/>
</dbReference>
<dbReference type="Proteomes" id="UP000799421">
    <property type="component" value="Unassembled WGS sequence"/>
</dbReference>
<gene>
    <name evidence="8" type="ORF">K470DRAFT_223129</name>
</gene>
<dbReference type="GO" id="GO:0005737">
    <property type="term" value="C:cytoplasm"/>
    <property type="evidence" value="ECO:0007669"/>
    <property type="project" value="UniProtKB-SubCell"/>
</dbReference>